<evidence type="ECO:0000256" key="4">
    <source>
        <dbReference type="ARBA" id="ARBA00022801"/>
    </source>
</evidence>
<evidence type="ECO:0000313" key="8">
    <source>
        <dbReference type="EMBL" id="MBK6089804.1"/>
    </source>
</evidence>
<dbReference type="GO" id="GO:0009254">
    <property type="term" value="P:peptidoglycan turnover"/>
    <property type="evidence" value="ECO:0007669"/>
    <property type="project" value="TreeGrafter"/>
</dbReference>
<feature type="domain" description="Glycoside hydrolase family 3 N-terminal" evidence="7">
    <location>
        <begin position="86"/>
        <end position="409"/>
    </location>
</feature>
<dbReference type="AlphaFoldDB" id="A0A935C3J3"/>
<protein>
    <recommendedName>
        <fullName evidence="3">beta-N-acetylhexosaminidase</fullName>
        <ecNumber evidence="3">3.2.1.52</ecNumber>
    </recommendedName>
</protein>
<keyword evidence="6" id="KW-0812">Transmembrane</keyword>
<dbReference type="PANTHER" id="PTHR30480:SF13">
    <property type="entry name" value="BETA-HEXOSAMINIDASE"/>
    <property type="match status" value="1"/>
</dbReference>
<name>A0A935C3J3_9FIRM</name>
<dbReference type="SUPFAM" id="SSF51445">
    <property type="entry name" value="(Trans)glycosidases"/>
    <property type="match status" value="1"/>
</dbReference>
<evidence type="ECO:0000256" key="3">
    <source>
        <dbReference type="ARBA" id="ARBA00012663"/>
    </source>
</evidence>
<dbReference type="InterPro" id="IPR050226">
    <property type="entry name" value="NagZ_Beta-hexosaminidase"/>
</dbReference>
<keyword evidence="4 8" id="KW-0378">Hydrolase</keyword>
<dbReference type="InterPro" id="IPR036962">
    <property type="entry name" value="Glyco_hydro_3_N_sf"/>
</dbReference>
<evidence type="ECO:0000256" key="5">
    <source>
        <dbReference type="ARBA" id="ARBA00023295"/>
    </source>
</evidence>
<evidence type="ECO:0000313" key="9">
    <source>
        <dbReference type="Proteomes" id="UP000633365"/>
    </source>
</evidence>
<sequence>MARHYREPATQRKNTGKKVGLIIGIVLFAVGLVCIGIAVWTQFFIKPDIDPPPYQAVDATVMQTETEAPAEPGSAEKARQYIAGMTTREKICQLFIATPEAITGADSVSMAGDQTKAAIEQYPVGGVIYFSDNLIDAEQVKTMIANTQSYSKTPLFIGVDEEGGTVARCAEKLGTTVFSDMYTYREQGAQTARDNARAIASDIRGFGFNLDFAPVADVWTNPENTVIAERAYSDDYNEAASLVSSAVAGFHEGGVLCSLKHFPGHGDTLEDSHNGLASVSKTADELKSGELLPFKAGIDAGADMVMIGHLTVPALDDKPATLSKVIVPSLLRGNLAYNGVTVTDSMMMGAITENYHFDEIVQGIFDADIDLILCPDNLDAYISAIEQKLSDGSITEEQLDTKLMRILTLKYNRGIM</sequence>
<dbReference type="EC" id="3.2.1.52" evidence="3"/>
<dbReference type="InterPro" id="IPR017853">
    <property type="entry name" value="GH"/>
</dbReference>
<dbReference type="EMBL" id="JAEQMG010000157">
    <property type="protein sequence ID" value="MBK6089804.1"/>
    <property type="molecule type" value="Genomic_DNA"/>
</dbReference>
<reference evidence="8" key="1">
    <citation type="submission" date="2021-01" db="EMBL/GenBank/DDBJ databases">
        <title>Genome public.</title>
        <authorList>
            <person name="Liu C."/>
            <person name="Sun Q."/>
        </authorList>
    </citation>
    <scope>NUCLEOTIDE SEQUENCE</scope>
    <source>
        <strain evidence="8">M6</strain>
    </source>
</reference>
<comment type="similarity">
    <text evidence="2">Belongs to the glycosyl hydrolase 3 family.</text>
</comment>
<dbReference type="GO" id="GO:0005975">
    <property type="term" value="P:carbohydrate metabolic process"/>
    <property type="evidence" value="ECO:0007669"/>
    <property type="project" value="InterPro"/>
</dbReference>
<evidence type="ECO:0000259" key="7">
    <source>
        <dbReference type="Pfam" id="PF00933"/>
    </source>
</evidence>
<organism evidence="8 9">
    <name type="scientific">Ruminococcus difficilis</name>
    <dbReference type="NCBI Taxonomy" id="2763069"/>
    <lineage>
        <taxon>Bacteria</taxon>
        <taxon>Bacillati</taxon>
        <taxon>Bacillota</taxon>
        <taxon>Clostridia</taxon>
        <taxon>Eubacteriales</taxon>
        <taxon>Oscillospiraceae</taxon>
        <taxon>Ruminococcus</taxon>
    </lineage>
</organism>
<dbReference type="GO" id="GO:0004563">
    <property type="term" value="F:beta-N-acetylhexosaminidase activity"/>
    <property type="evidence" value="ECO:0007669"/>
    <property type="project" value="UniProtKB-EC"/>
</dbReference>
<dbReference type="RefSeq" id="WP_201428509.1">
    <property type="nucleotide sequence ID" value="NZ_JAEQMG010000157.1"/>
</dbReference>
<keyword evidence="6" id="KW-0472">Membrane</keyword>
<keyword evidence="9" id="KW-1185">Reference proteome</keyword>
<gene>
    <name evidence="8" type="ORF">JKK62_14330</name>
</gene>
<evidence type="ECO:0000256" key="2">
    <source>
        <dbReference type="ARBA" id="ARBA00005336"/>
    </source>
</evidence>
<dbReference type="InterPro" id="IPR001764">
    <property type="entry name" value="Glyco_hydro_3_N"/>
</dbReference>
<accession>A0A935C3J3</accession>
<keyword evidence="6" id="KW-1133">Transmembrane helix</keyword>
<comment type="catalytic activity">
    <reaction evidence="1">
        <text>Hydrolysis of terminal non-reducing N-acetyl-D-hexosamine residues in N-acetyl-beta-D-hexosaminides.</text>
        <dbReference type="EC" id="3.2.1.52"/>
    </reaction>
</comment>
<keyword evidence="5" id="KW-0326">Glycosidase</keyword>
<dbReference type="Proteomes" id="UP000633365">
    <property type="component" value="Unassembled WGS sequence"/>
</dbReference>
<feature type="transmembrane region" description="Helical" evidence="6">
    <location>
        <begin position="21"/>
        <end position="45"/>
    </location>
</feature>
<dbReference type="PANTHER" id="PTHR30480">
    <property type="entry name" value="BETA-HEXOSAMINIDASE-RELATED"/>
    <property type="match status" value="1"/>
</dbReference>
<dbReference type="Pfam" id="PF00933">
    <property type="entry name" value="Glyco_hydro_3"/>
    <property type="match status" value="1"/>
</dbReference>
<evidence type="ECO:0000256" key="6">
    <source>
        <dbReference type="SAM" id="Phobius"/>
    </source>
</evidence>
<dbReference type="Gene3D" id="3.20.20.300">
    <property type="entry name" value="Glycoside hydrolase, family 3, N-terminal domain"/>
    <property type="match status" value="1"/>
</dbReference>
<evidence type="ECO:0000256" key="1">
    <source>
        <dbReference type="ARBA" id="ARBA00001231"/>
    </source>
</evidence>
<proteinExistence type="inferred from homology"/>
<comment type="caution">
    <text evidence="8">The sequence shown here is derived from an EMBL/GenBank/DDBJ whole genome shotgun (WGS) entry which is preliminary data.</text>
</comment>